<keyword evidence="5" id="KW-0131">Cell cycle</keyword>
<reference evidence="5" key="1">
    <citation type="submission" date="2020-02" db="EMBL/GenBank/DDBJ databases">
        <authorList>
            <person name="Meier V. D."/>
        </authorList>
    </citation>
    <scope>NUCLEOTIDE SEQUENCE</scope>
    <source>
        <strain evidence="5">AVDCRST_MAG45</strain>
    </source>
</reference>
<evidence type="ECO:0000259" key="4">
    <source>
        <dbReference type="Pfam" id="PF12327"/>
    </source>
</evidence>
<keyword evidence="5" id="KW-0132">Cell division</keyword>
<dbReference type="Pfam" id="PF12327">
    <property type="entry name" value="FtsZ_C"/>
    <property type="match status" value="1"/>
</dbReference>
<feature type="domain" description="Cell division protein FtsZ C-terminal" evidence="4">
    <location>
        <begin position="2"/>
        <end position="44"/>
    </location>
</feature>
<dbReference type="PANTHER" id="PTHR30314:SF3">
    <property type="entry name" value="MITOCHONDRIAL DIVISION PROTEIN FSZA"/>
    <property type="match status" value="1"/>
</dbReference>
<dbReference type="GO" id="GO:0032153">
    <property type="term" value="C:cell division site"/>
    <property type="evidence" value="ECO:0007669"/>
    <property type="project" value="TreeGrafter"/>
</dbReference>
<dbReference type="AlphaFoldDB" id="A0A6J4RY64"/>
<dbReference type="EMBL" id="CADCVU010000031">
    <property type="protein sequence ID" value="CAA9484296.1"/>
    <property type="molecule type" value="Genomic_DNA"/>
</dbReference>
<dbReference type="GO" id="GO:0005737">
    <property type="term" value="C:cytoplasm"/>
    <property type="evidence" value="ECO:0007669"/>
    <property type="project" value="TreeGrafter"/>
</dbReference>
<evidence type="ECO:0000256" key="1">
    <source>
        <dbReference type="ARBA" id="ARBA00022741"/>
    </source>
</evidence>
<dbReference type="InterPro" id="IPR045061">
    <property type="entry name" value="FtsZ/CetZ"/>
</dbReference>
<dbReference type="GO" id="GO:0051301">
    <property type="term" value="P:cell division"/>
    <property type="evidence" value="ECO:0007669"/>
    <property type="project" value="UniProtKB-KW"/>
</dbReference>
<dbReference type="InterPro" id="IPR008280">
    <property type="entry name" value="Tub_FtsZ_C"/>
</dbReference>
<dbReference type="GO" id="GO:0003924">
    <property type="term" value="F:GTPase activity"/>
    <property type="evidence" value="ECO:0007669"/>
    <property type="project" value="InterPro"/>
</dbReference>
<dbReference type="InterPro" id="IPR037103">
    <property type="entry name" value="Tubulin/FtsZ-like_C"/>
</dbReference>
<evidence type="ECO:0000313" key="5">
    <source>
        <dbReference type="EMBL" id="CAA9484296.1"/>
    </source>
</evidence>
<keyword evidence="2" id="KW-0342">GTP-binding</keyword>
<dbReference type="PANTHER" id="PTHR30314">
    <property type="entry name" value="CELL DIVISION PROTEIN FTSZ-RELATED"/>
    <property type="match status" value="1"/>
</dbReference>
<feature type="compositionally biased region" description="Basic and acidic residues" evidence="3">
    <location>
        <begin position="56"/>
        <end position="80"/>
    </location>
</feature>
<name>A0A6J4RY64_9ACTN</name>
<keyword evidence="1" id="KW-0547">Nucleotide-binding</keyword>
<dbReference type="SUPFAM" id="SSF55307">
    <property type="entry name" value="Tubulin C-terminal domain-like"/>
    <property type="match status" value="1"/>
</dbReference>
<evidence type="ECO:0000256" key="2">
    <source>
        <dbReference type="ARBA" id="ARBA00023134"/>
    </source>
</evidence>
<accession>A0A6J4RY64</accession>
<dbReference type="GO" id="GO:0005525">
    <property type="term" value="F:GTP binding"/>
    <property type="evidence" value="ECO:0007669"/>
    <property type="project" value="UniProtKB-KW"/>
</dbReference>
<feature type="non-terminal residue" evidence="5">
    <location>
        <position position="1"/>
    </location>
</feature>
<dbReference type="Gene3D" id="3.30.1330.20">
    <property type="entry name" value="Tubulin/FtsZ, C-terminal domain"/>
    <property type="match status" value="1"/>
</dbReference>
<organism evidence="5">
    <name type="scientific">uncultured Solirubrobacterales bacterium</name>
    <dbReference type="NCBI Taxonomy" id="768556"/>
    <lineage>
        <taxon>Bacteria</taxon>
        <taxon>Bacillati</taxon>
        <taxon>Actinomycetota</taxon>
        <taxon>Thermoleophilia</taxon>
        <taxon>Solirubrobacterales</taxon>
        <taxon>environmental samples</taxon>
    </lineage>
</organism>
<dbReference type="InterPro" id="IPR024757">
    <property type="entry name" value="FtsZ_C"/>
</dbReference>
<feature type="region of interest" description="Disordered" evidence="3">
    <location>
        <begin position="40"/>
        <end position="110"/>
    </location>
</feature>
<gene>
    <name evidence="5" type="ORF">AVDCRST_MAG45-360</name>
</gene>
<proteinExistence type="predicted"/>
<evidence type="ECO:0000256" key="3">
    <source>
        <dbReference type="SAM" id="MobiDB-lite"/>
    </source>
</evidence>
<protein>
    <submittedName>
        <fullName evidence="5">Cell division protein FtsZ</fullName>
    </submittedName>
</protein>
<sequence>FEVNEAAEIIQSAADRNSNIIFGAVINEDLEDEVRVTVIATGFDGGGPPPPPVPRFDVEQRDRDRDRSQPRAPRREEPSRGRGPIFDQSESSSLEIGDDDIDVPPFLKDT</sequence>